<evidence type="ECO:0000313" key="2">
    <source>
        <dbReference type="Proteomes" id="UP000199636"/>
    </source>
</evidence>
<dbReference type="STRING" id="428992.SAMN05216272_11181"/>
<dbReference type="Pfam" id="PF13489">
    <property type="entry name" value="Methyltransf_23"/>
    <property type="match status" value="1"/>
</dbReference>
<dbReference type="RefSeq" id="WP_090266702.1">
    <property type="nucleotide sequence ID" value="NZ_FNDS01000011.1"/>
</dbReference>
<gene>
    <name evidence="1" type="ORF">SAMN05216272_11181</name>
</gene>
<name>A0A1G8LCX1_9PSED</name>
<accession>A0A1G8LCX1</accession>
<reference evidence="2" key="1">
    <citation type="submission" date="2016-10" db="EMBL/GenBank/DDBJ databases">
        <authorList>
            <person name="Varghese N."/>
            <person name="Submissions S."/>
        </authorList>
    </citation>
    <scope>NUCLEOTIDE SEQUENCE [LARGE SCALE GENOMIC DNA]</scope>
    <source>
        <strain evidence="2">CCM 7469</strain>
    </source>
</reference>
<organism evidence="1 2">
    <name type="scientific">Pseudomonas panipatensis</name>
    <dbReference type="NCBI Taxonomy" id="428992"/>
    <lineage>
        <taxon>Bacteria</taxon>
        <taxon>Pseudomonadati</taxon>
        <taxon>Pseudomonadota</taxon>
        <taxon>Gammaproteobacteria</taxon>
        <taxon>Pseudomonadales</taxon>
        <taxon>Pseudomonadaceae</taxon>
        <taxon>Pseudomonas</taxon>
    </lineage>
</organism>
<keyword evidence="1" id="KW-0808">Transferase</keyword>
<keyword evidence="2" id="KW-1185">Reference proteome</keyword>
<dbReference type="Gene3D" id="3.40.50.150">
    <property type="entry name" value="Vaccinia Virus protein VP39"/>
    <property type="match status" value="1"/>
</dbReference>
<dbReference type="SUPFAM" id="SSF53335">
    <property type="entry name" value="S-adenosyl-L-methionine-dependent methyltransferases"/>
    <property type="match status" value="1"/>
</dbReference>
<sequence>MPEARRFELGFDHGQCRFCGSSLGQREFWTETYAGSGQSLRRCGHCAGVYLAPDFTADGLQRFYTEHYRRLFPAEVAWRDSARFFAWRGDAELARRRLALIAGQLPAAARLFEMGSGFGAFLGEAARLRADLRLSASEPDASHRQRLLGSARVAFVEGPGVLPDASLDALVAFHVLEHLADPRGFLVEVARLLAPGGLAWIEVPDLFADWRSRNYVQPAHLSYFDAELLARLARAAGLEVRYCGSHPAGGELAENLWLELHAAHGSGAAPLEAATAARLAAIDGRLERVAWGWRERLKRLLKRTALGLLGAGLVGEWQRWRQYRRRQRAEAP</sequence>
<proteinExistence type="predicted"/>
<dbReference type="EMBL" id="FNDS01000011">
    <property type="protein sequence ID" value="SDI53495.1"/>
    <property type="molecule type" value="Genomic_DNA"/>
</dbReference>
<dbReference type="OrthoDB" id="9815644at2"/>
<dbReference type="Proteomes" id="UP000199636">
    <property type="component" value="Unassembled WGS sequence"/>
</dbReference>
<dbReference type="AlphaFoldDB" id="A0A1G8LCX1"/>
<evidence type="ECO:0000313" key="1">
    <source>
        <dbReference type="EMBL" id="SDI53495.1"/>
    </source>
</evidence>
<dbReference type="GO" id="GO:0016740">
    <property type="term" value="F:transferase activity"/>
    <property type="evidence" value="ECO:0007669"/>
    <property type="project" value="UniProtKB-KW"/>
</dbReference>
<dbReference type="InterPro" id="IPR029063">
    <property type="entry name" value="SAM-dependent_MTases_sf"/>
</dbReference>
<protein>
    <submittedName>
        <fullName evidence="1">N-acetylglucosaminyldiphosphoundecaprenol N-acetyl-beta-D-mannosaminyltransferase</fullName>
    </submittedName>
</protein>